<dbReference type="RefSeq" id="XP_026598357.1">
    <property type="nucleotide sequence ID" value="XM_026753034.1"/>
</dbReference>
<comment type="caution">
    <text evidence="7">The sequence shown here is derived from an EMBL/GenBank/DDBJ whole genome shotgun (WGS) entry which is preliminary data.</text>
</comment>
<comment type="function">
    <text evidence="4">Catalyzes the NADPH-dependent reduction of ketopantoate into pantoic acid.</text>
</comment>
<dbReference type="GO" id="GO:0015940">
    <property type="term" value="P:pantothenate biosynthetic process"/>
    <property type="evidence" value="ECO:0007669"/>
    <property type="project" value="InterPro"/>
</dbReference>
<dbReference type="InterPro" id="IPR013752">
    <property type="entry name" value="KPA_reductase"/>
</dbReference>
<comment type="catalytic activity">
    <reaction evidence="4">
        <text>(R)-pantoate + NADP(+) = 2-dehydropantoate + NADPH + H(+)</text>
        <dbReference type="Rhea" id="RHEA:16233"/>
        <dbReference type="ChEBI" id="CHEBI:11561"/>
        <dbReference type="ChEBI" id="CHEBI:15378"/>
        <dbReference type="ChEBI" id="CHEBI:15980"/>
        <dbReference type="ChEBI" id="CHEBI:57783"/>
        <dbReference type="ChEBI" id="CHEBI:58349"/>
        <dbReference type="EC" id="1.1.1.169"/>
    </reaction>
</comment>
<feature type="domain" description="Ketopantoate reductase C-terminal" evidence="6">
    <location>
        <begin position="206"/>
        <end position="327"/>
    </location>
</feature>
<comment type="similarity">
    <text evidence="1 4">Belongs to the ketopantoate reductase family.</text>
</comment>
<sequence>MDSEGRSQRHYQVCLIGSGGVGTIASVVLAKSGRAHLTCVLRSKYSYVSQHGWDVDSVDHGKLSGWKPHRIVRSAADAATDENGDQVTYDYVVVCTKQLPNLNPVVGMIAPVMTPGRTTVVMIQNGMGIEEEIIKAWPGNVVMSSVSHIGSSIQEPNMVVQVGKDVSKMGPHLHTGVDDSTSIEKAREFVDMYLSGGASVCEMVEDIQVARWEKLLWNGTFNTVCALMRMDVGELQRSKGRESMLVPMMWEIWNISKAAGHPMPESIVQWMAYRLPDDCDYRPSMLLDLENGRPMELEVILGNALKKAQELGVNTPHMTTVHKLLKLEEWRCQERRSL</sequence>
<dbReference type="AlphaFoldDB" id="A0A3D8QBU4"/>
<dbReference type="Gene3D" id="1.10.1040.10">
    <property type="entry name" value="N-(1-d-carboxylethyl)-l-norvaline Dehydrogenase, domain 2"/>
    <property type="match status" value="1"/>
</dbReference>
<dbReference type="Pfam" id="PF02558">
    <property type="entry name" value="ApbA"/>
    <property type="match status" value="1"/>
</dbReference>
<keyword evidence="8" id="KW-1185">Reference proteome</keyword>
<organism evidence="7 8">
    <name type="scientific">Aspergillus mulundensis</name>
    <dbReference type="NCBI Taxonomy" id="1810919"/>
    <lineage>
        <taxon>Eukaryota</taxon>
        <taxon>Fungi</taxon>
        <taxon>Dikarya</taxon>
        <taxon>Ascomycota</taxon>
        <taxon>Pezizomycotina</taxon>
        <taxon>Eurotiomycetes</taxon>
        <taxon>Eurotiomycetidae</taxon>
        <taxon>Eurotiales</taxon>
        <taxon>Aspergillaceae</taxon>
        <taxon>Aspergillus</taxon>
        <taxon>Aspergillus subgen. Nidulantes</taxon>
    </lineage>
</organism>
<protein>
    <recommendedName>
        <fullName evidence="4">2-dehydropantoate 2-reductase</fullName>
        <ecNumber evidence="4">1.1.1.169</ecNumber>
    </recommendedName>
    <alternativeName>
        <fullName evidence="4">Ketopantoate reductase</fullName>
    </alternativeName>
</protein>
<evidence type="ECO:0000256" key="2">
    <source>
        <dbReference type="ARBA" id="ARBA00022857"/>
    </source>
</evidence>
<dbReference type="InterPro" id="IPR051402">
    <property type="entry name" value="KPR-Related"/>
</dbReference>
<dbReference type="OrthoDB" id="3609at2759"/>
<dbReference type="Pfam" id="PF08546">
    <property type="entry name" value="ApbA_C"/>
    <property type="match status" value="1"/>
</dbReference>
<dbReference type="InterPro" id="IPR003710">
    <property type="entry name" value="ApbA"/>
</dbReference>
<dbReference type="GO" id="GO:0005737">
    <property type="term" value="C:cytoplasm"/>
    <property type="evidence" value="ECO:0007669"/>
    <property type="project" value="TreeGrafter"/>
</dbReference>
<name>A0A3D8QBU4_9EURO</name>
<dbReference type="SUPFAM" id="SSF51735">
    <property type="entry name" value="NAD(P)-binding Rossmann-fold domains"/>
    <property type="match status" value="1"/>
</dbReference>
<feature type="domain" description="Ketopantoate reductase N-terminal" evidence="5">
    <location>
        <begin position="13"/>
        <end position="172"/>
    </location>
</feature>
<dbReference type="FunFam" id="1.10.1040.10:FF:000017">
    <property type="entry name" value="2-dehydropantoate 2-reductase"/>
    <property type="match status" value="1"/>
</dbReference>
<reference evidence="7 8" key="1">
    <citation type="journal article" date="2018" name="IMA Fungus">
        <title>IMA Genome-F 9: Draft genome sequence of Annulohypoxylon stygium, Aspergillus mulundensis, Berkeleyomyces basicola (syn. Thielaviopsis basicola), Ceratocystis smalleyi, two Cercospora beticola strains, Coleophoma cylindrospora, Fusarium fracticaudum, Phialophora cf. hyalina, and Morchella septimelata.</title>
        <authorList>
            <person name="Wingfield B.D."/>
            <person name="Bills G.F."/>
            <person name="Dong Y."/>
            <person name="Huang W."/>
            <person name="Nel W.J."/>
            <person name="Swalarsk-Parry B.S."/>
            <person name="Vaghefi N."/>
            <person name="Wilken P.M."/>
            <person name="An Z."/>
            <person name="de Beer Z.W."/>
            <person name="De Vos L."/>
            <person name="Chen L."/>
            <person name="Duong T.A."/>
            <person name="Gao Y."/>
            <person name="Hammerbacher A."/>
            <person name="Kikkert J.R."/>
            <person name="Li Y."/>
            <person name="Li H."/>
            <person name="Li K."/>
            <person name="Li Q."/>
            <person name="Liu X."/>
            <person name="Ma X."/>
            <person name="Naidoo K."/>
            <person name="Pethybridge S.J."/>
            <person name="Sun J."/>
            <person name="Steenkamp E.T."/>
            <person name="van der Nest M.A."/>
            <person name="van Wyk S."/>
            <person name="Wingfield M.J."/>
            <person name="Xiong C."/>
            <person name="Yue Q."/>
            <person name="Zhang X."/>
        </authorList>
    </citation>
    <scope>NUCLEOTIDE SEQUENCE [LARGE SCALE GENOMIC DNA]</scope>
    <source>
        <strain evidence="7 8">DSM 5745</strain>
    </source>
</reference>
<dbReference type="PANTHER" id="PTHR21708:SF30">
    <property type="entry name" value="2-DEHYDROPANTOATE 2-REDUCTASE-RELATED"/>
    <property type="match status" value="1"/>
</dbReference>
<dbReference type="GO" id="GO:0008677">
    <property type="term" value="F:2-dehydropantoate 2-reductase activity"/>
    <property type="evidence" value="ECO:0007669"/>
    <property type="project" value="UniProtKB-EC"/>
</dbReference>
<dbReference type="InterPro" id="IPR013332">
    <property type="entry name" value="KPR_N"/>
</dbReference>
<evidence type="ECO:0000313" key="8">
    <source>
        <dbReference type="Proteomes" id="UP000256690"/>
    </source>
</evidence>
<dbReference type="GeneID" id="38121388"/>
<proteinExistence type="inferred from homology"/>
<keyword evidence="3 4" id="KW-0560">Oxidoreductase</keyword>
<evidence type="ECO:0000256" key="4">
    <source>
        <dbReference type="RuleBase" id="RU362068"/>
    </source>
</evidence>
<evidence type="ECO:0000256" key="3">
    <source>
        <dbReference type="ARBA" id="ARBA00023002"/>
    </source>
</evidence>
<keyword evidence="2 4" id="KW-0521">NADP</keyword>
<dbReference type="InterPro" id="IPR008927">
    <property type="entry name" value="6-PGluconate_DH-like_C_sf"/>
</dbReference>
<gene>
    <name evidence="7" type="ORF">DSM5745_11018</name>
</gene>
<dbReference type="EMBL" id="PVWQ01000019">
    <property type="protein sequence ID" value="RDW59323.1"/>
    <property type="molecule type" value="Genomic_DNA"/>
</dbReference>
<dbReference type="NCBIfam" id="TIGR00745">
    <property type="entry name" value="apbA_panE"/>
    <property type="match status" value="1"/>
</dbReference>
<evidence type="ECO:0000259" key="6">
    <source>
        <dbReference type="Pfam" id="PF08546"/>
    </source>
</evidence>
<evidence type="ECO:0000313" key="7">
    <source>
        <dbReference type="EMBL" id="RDW59323.1"/>
    </source>
</evidence>
<evidence type="ECO:0000259" key="5">
    <source>
        <dbReference type="Pfam" id="PF02558"/>
    </source>
</evidence>
<evidence type="ECO:0000256" key="1">
    <source>
        <dbReference type="ARBA" id="ARBA00007870"/>
    </source>
</evidence>
<dbReference type="PANTHER" id="PTHR21708">
    <property type="entry name" value="PROBABLE 2-DEHYDROPANTOATE 2-REDUCTASE"/>
    <property type="match status" value="1"/>
</dbReference>
<dbReference type="InterPro" id="IPR013328">
    <property type="entry name" value="6PGD_dom2"/>
</dbReference>
<dbReference type="Proteomes" id="UP000256690">
    <property type="component" value="Unassembled WGS sequence"/>
</dbReference>
<dbReference type="EC" id="1.1.1.169" evidence="4"/>
<accession>A0A3D8QBU4</accession>
<dbReference type="Gene3D" id="3.40.50.720">
    <property type="entry name" value="NAD(P)-binding Rossmann-like Domain"/>
    <property type="match status" value="1"/>
</dbReference>
<dbReference type="SUPFAM" id="SSF48179">
    <property type="entry name" value="6-phosphogluconate dehydrogenase C-terminal domain-like"/>
    <property type="match status" value="1"/>
</dbReference>
<dbReference type="STRING" id="1810919.A0A3D8QBU4"/>
<dbReference type="InterPro" id="IPR036291">
    <property type="entry name" value="NAD(P)-bd_dom_sf"/>
</dbReference>